<accession>A0A370L0H6</accession>
<comment type="caution">
    <text evidence="4">The sequence shown here is derived from an EMBL/GenBank/DDBJ whole genome shotgun (WGS) entry which is preliminary data.</text>
</comment>
<dbReference type="Pfam" id="PF13600">
    <property type="entry name" value="DUF4140"/>
    <property type="match status" value="1"/>
</dbReference>
<evidence type="ECO:0000259" key="3">
    <source>
        <dbReference type="Pfam" id="PF13600"/>
    </source>
</evidence>
<feature type="domain" description="DUF4139" evidence="2">
    <location>
        <begin position="224"/>
        <end position="558"/>
    </location>
</feature>
<dbReference type="PANTHER" id="PTHR31005:SF8">
    <property type="entry name" value="DUF4139 DOMAIN-CONTAINING PROTEIN"/>
    <property type="match status" value="1"/>
</dbReference>
<reference evidence="5" key="1">
    <citation type="submission" date="2018-07" db="EMBL/GenBank/DDBJ databases">
        <authorList>
            <person name="Safronova V.I."/>
            <person name="Chirak E.R."/>
            <person name="Sazanova A.L."/>
        </authorList>
    </citation>
    <scope>NUCLEOTIDE SEQUENCE [LARGE SCALE GENOMIC DNA]</scope>
    <source>
        <strain evidence="5">RCAM04685</strain>
    </source>
</reference>
<dbReference type="NCBIfam" id="TIGR02231">
    <property type="entry name" value="mucoidy inhibitor MuiA family protein"/>
    <property type="match status" value="1"/>
</dbReference>
<gene>
    <name evidence="4" type="ORF">DWE98_22500</name>
</gene>
<dbReference type="RefSeq" id="WP_114831557.1">
    <property type="nucleotide sequence ID" value="NZ_QQTO01000037.1"/>
</dbReference>
<name>A0A370L0H6_9HYPH</name>
<keyword evidence="1" id="KW-0732">Signal</keyword>
<dbReference type="OrthoDB" id="580912at2"/>
<dbReference type="Pfam" id="PF13598">
    <property type="entry name" value="DUF4139"/>
    <property type="match status" value="1"/>
</dbReference>
<dbReference type="InterPro" id="IPR037291">
    <property type="entry name" value="DUF4139"/>
</dbReference>
<dbReference type="InterPro" id="IPR025554">
    <property type="entry name" value="DUF4140"/>
</dbReference>
<keyword evidence="5" id="KW-1185">Reference proteome</keyword>
<dbReference type="Proteomes" id="UP000255207">
    <property type="component" value="Unassembled WGS sequence"/>
</dbReference>
<sequence>MMSRLTAALVLAPGLAFAPGLASAADIELASRIDRVTVYPDGAVVTRLGKAELAQGASQIVLRGLPASVDPASIRVEGKGDGSFSLGAVDVRTVPGEARPVLDKVLEDKIKALRDEKSALDGQIGAIEAKRATIERFGQVGPDKLGPDGKALPVADWPAVFDAIGTALVKVNADLRGLRGRGAEVDAEIAALERARPQPVKPGAPKRDVAIAVEAGAPVSAEFAVSYRVGGANWLPQYEARLSTGSATAKPEIAFIRRAELRQRSGEDWGDVTVTLSTTRSAGGTRAPDLVPVQVAFYEPPSVYESRARMSGNVGMAAPLPAPAMAARAKAAADAETEKSQRNVDLRQAEVQTAQVDAGAYQASFTVPGRITIPQDGSSKAVVLSQGKVSPALSARTTPELEQKAYLEAAFTHEDEAPLLGGQVFLHRDGAYIGQGRIGLVAPGDKVELGFGADDKLKVSRIPVRRRESEASWIGQSRTDLREFKTVVKSLHAQPVSVTVTDRVPFSENSTITVETLPQTTPPTEKQPGGKRGVSAWTFDLAPGTEKEIKLAYRIKWPGDRELNYEQQPLPQATN</sequence>
<feature type="chain" id="PRO_5030068219" evidence="1">
    <location>
        <begin position="25"/>
        <end position="575"/>
    </location>
</feature>
<feature type="domain" description="DUF4140" evidence="3">
    <location>
        <begin position="36"/>
        <end position="133"/>
    </location>
</feature>
<evidence type="ECO:0000313" key="5">
    <source>
        <dbReference type="Proteomes" id="UP000255207"/>
    </source>
</evidence>
<proteinExistence type="predicted"/>
<evidence type="ECO:0000259" key="2">
    <source>
        <dbReference type="Pfam" id="PF13598"/>
    </source>
</evidence>
<dbReference type="InterPro" id="IPR011935">
    <property type="entry name" value="CHP02231"/>
</dbReference>
<evidence type="ECO:0000313" key="4">
    <source>
        <dbReference type="EMBL" id="RDJ20741.1"/>
    </source>
</evidence>
<dbReference type="EMBL" id="QQTP01000015">
    <property type="protein sequence ID" value="RDJ20741.1"/>
    <property type="molecule type" value="Genomic_DNA"/>
</dbReference>
<dbReference type="PANTHER" id="PTHR31005">
    <property type="entry name" value="DUF4139 DOMAIN-CONTAINING PROTEIN"/>
    <property type="match status" value="1"/>
</dbReference>
<protein>
    <submittedName>
        <fullName evidence="4">Mucoidy inhibitor MuiA family protein</fullName>
    </submittedName>
</protein>
<organism evidence="4 5">
    <name type="scientific">Bosea caraganae</name>
    <dbReference type="NCBI Taxonomy" id="2763117"/>
    <lineage>
        <taxon>Bacteria</taxon>
        <taxon>Pseudomonadati</taxon>
        <taxon>Pseudomonadota</taxon>
        <taxon>Alphaproteobacteria</taxon>
        <taxon>Hyphomicrobiales</taxon>
        <taxon>Boseaceae</taxon>
        <taxon>Bosea</taxon>
    </lineage>
</organism>
<dbReference type="AlphaFoldDB" id="A0A370L0H6"/>
<evidence type="ECO:0000256" key="1">
    <source>
        <dbReference type="SAM" id="SignalP"/>
    </source>
</evidence>
<feature type="signal peptide" evidence="1">
    <location>
        <begin position="1"/>
        <end position="24"/>
    </location>
</feature>